<evidence type="ECO:0000313" key="3">
    <source>
        <dbReference type="Proteomes" id="UP001195769"/>
    </source>
</evidence>
<dbReference type="EMBL" id="JABBWK010000091">
    <property type="protein sequence ID" value="KAG1893750.1"/>
    <property type="molecule type" value="Genomic_DNA"/>
</dbReference>
<name>A0AAD4DTN4_9AGAM</name>
<dbReference type="AlphaFoldDB" id="A0AAD4DTN4"/>
<protein>
    <submittedName>
        <fullName evidence="2">Uncharacterized protein</fullName>
    </submittedName>
</protein>
<dbReference type="GeneID" id="64662526"/>
<accession>A0AAD4DTN4</accession>
<feature type="compositionally biased region" description="Low complexity" evidence="1">
    <location>
        <begin position="645"/>
        <end position="658"/>
    </location>
</feature>
<gene>
    <name evidence="2" type="ORF">F5891DRAFT_1195989</name>
</gene>
<reference evidence="2" key="1">
    <citation type="journal article" date="2020" name="New Phytol.">
        <title>Comparative genomics reveals dynamic genome evolution in host specialist ectomycorrhizal fungi.</title>
        <authorList>
            <person name="Lofgren L.A."/>
            <person name="Nguyen N.H."/>
            <person name="Vilgalys R."/>
            <person name="Ruytinx J."/>
            <person name="Liao H.L."/>
            <person name="Branco S."/>
            <person name="Kuo A."/>
            <person name="LaButti K."/>
            <person name="Lipzen A."/>
            <person name="Andreopoulos W."/>
            <person name="Pangilinan J."/>
            <person name="Riley R."/>
            <person name="Hundley H."/>
            <person name="Na H."/>
            <person name="Barry K."/>
            <person name="Grigoriev I.V."/>
            <person name="Stajich J.E."/>
            <person name="Kennedy P.G."/>
        </authorList>
    </citation>
    <scope>NUCLEOTIDE SEQUENCE</scope>
    <source>
        <strain evidence="2">FC203</strain>
    </source>
</reference>
<feature type="region of interest" description="Disordered" evidence="1">
    <location>
        <begin position="289"/>
        <end position="310"/>
    </location>
</feature>
<feature type="region of interest" description="Disordered" evidence="1">
    <location>
        <begin position="575"/>
        <end position="731"/>
    </location>
</feature>
<proteinExistence type="predicted"/>
<organism evidence="2 3">
    <name type="scientific">Suillus fuscotomentosus</name>
    <dbReference type="NCBI Taxonomy" id="1912939"/>
    <lineage>
        <taxon>Eukaryota</taxon>
        <taxon>Fungi</taxon>
        <taxon>Dikarya</taxon>
        <taxon>Basidiomycota</taxon>
        <taxon>Agaricomycotina</taxon>
        <taxon>Agaricomycetes</taxon>
        <taxon>Agaricomycetidae</taxon>
        <taxon>Boletales</taxon>
        <taxon>Suillineae</taxon>
        <taxon>Suillaceae</taxon>
        <taxon>Suillus</taxon>
    </lineage>
</organism>
<feature type="compositionally biased region" description="Basic and acidic residues" evidence="1">
    <location>
        <begin position="690"/>
        <end position="721"/>
    </location>
</feature>
<feature type="region of interest" description="Disordered" evidence="1">
    <location>
        <begin position="476"/>
        <end position="560"/>
    </location>
</feature>
<evidence type="ECO:0000256" key="1">
    <source>
        <dbReference type="SAM" id="MobiDB-lite"/>
    </source>
</evidence>
<dbReference type="RefSeq" id="XP_041219326.1">
    <property type="nucleotide sequence ID" value="XM_041368228.1"/>
</dbReference>
<evidence type="ECO:0000313" key="2">
    <source>
        <dbReference type="EMBL" id="KAG1893750.1"/>
    </source>
</evidence>
<comment type="caution">
    <text evidence="2">The sequence shown here is derived from an EMBL/GenBank/DDBJ whole genome shotgun (WGS) entry which is preliminary data.</text>
</comment>
<feature type="compositionally biased region" description="Low complexity" evidence="1">
    <location>
        <begin position="542"/>
        <end position="557"/>
    </location>
</feature>
<feature type="compositionally biased region" description="Polar residues" evidence="1">
    <location>
        <begin position="506"/>
        <end position="525"/>
    </location>
</feature>
<keyword evidence="3" id="KW-1185">Reference proteome</keyword>
<sequence>MSSMRSAQPGLLQRIVDELSVWWRVLARKTDGQEHVWVAIHDSEPKVGPAPPRPDERMGKMLPDGTLEGHDWSISSDYWDSSCPYRVCIPVDLEEHDRFPEGKWVSAPFNLGRVWGVSDASGWKLSPTVRRYIFSTRERVRPIVTTIMSIYSAKLGYTLPPYLSLNWLDNSFPSEEALAAQIADARRHILDQYGFIVFNLLQDPDWRMCTALAPLVGEITDIGLVGRRHRGVIVEFDKIEPSHLRTLLKKYVPIHYQWFPTSTGPFDPKVLQATDYAFMMSIRHSTTHAFAPRNGKEREASPKRPAGPVQKKPAKYYAVESIGEEDKGRRISKNEYKRLTEWCRGVHKSLPGGDIFYAYENDAEDDDDAKPAGPVVSAKSLAAWEAKMAALPREEPLTSTDNVNVPAVAMQGVATAESESEASMAVVTQGVTTAESEASLVEVTQGVTTQGAVNKEPAQVTVTAPIAEAIEVSVAPVPDSGTEPHEEGEAPFIPGSPIAPWIPQDSHVSTAPPSPRANSHPSSPTDARVVPPASMDGFTQKSPRLSSPRSMTRPSSSFVSGAVLSEPAGVLTTPAAVDAGRSQQQVYDRPGRPFKGESRRDAGSSQHYERRTSRPYREEGYRSHGDRTQAQAHSRYRPAYDEGYSSHGPSSNWPSSAPRRPPSPRREERLAFPSDRSYRKRKLSSSQLELRGRTGESKRFCPEDREAHRPTLSDRIVDDVRMGPSPSSSRSLIDRVHTVAKVPDTEQKPKTKQVPNPRAEQVPTLMLRPSMSQVFLQPQGLMSAAEGIRLITHAYRANELRINGPQVFMQGVTFPAAPTLHSGCLITMFRSAIRVAHDLLANPNASPADSIPGLLRSGAPFRVISSIQYTAPTQLEARPLYLATKRTHVGLDLSEPGYWNTYLATVQQLLDRPFARRFLTVGGIIWRIALQFGPKTLIQEALSGPSSDVTRWKSGETLDDLWDDTVTPAELEILLGQGLENSVTCWPPHDIWTSSTRWSGFWSEKDEAWFQLQLANLSSGNTEAPKTRKDWKRFYKPISDDKSGDPSFHGSEAFARDLFQKLGYRVDRDPIWDLDT</sequence>
<feature type="compositionally biased region" description="Basic and acidic residues" evidence="1">
    <location>
        <begin position="589"/>
        <end position="627"/>
    </location>
</feature>
<dbReference type="Proteomes" id="UP001195769">
    <property type="component" value="Unassembled WGS sequence"/>
</dbReference>